<evidence type="ECO:0000256" key="2">
    <source>
        <dbReference type="SAM" id="Phobius"/>
    </source>
</evidence>
<keyword evidence="2" id="KW-1133">Transmembrane helix</keyword>
<sequence>MDQQSEASDTLGRLRDVNLQPAHLYHKPSTSTTHSKRSSAPRPSVSSTSTVQKPKGAMLWSDGSSVGDKRASKGAPNSTFYNEDTPPPSPSASDFREILGFKRRTFLIAAGLLVLLVVAIAVGVGVGVGVGSNKNNSSGSDAQTSPTATTSTPPTSTTSTSTSSSAKPTTSSSACPAANNTVFDVPNSDKSFLRICGVDYADGDGAEDLTTVWTASMVDCMTNCAGFPKCEACSWGALEGDKGDNHRCYLKRNLTKSESRRPGWDFAIMQ</sequence>
<proteinExistence type="predicted"/>
<gene>
    <name evidence="3" type="ORF">BN869_000008254_1</name>
</gene>
<feature type="region of interest" description="Disordered" evidence="1">
    <location>
        <begin position="132"/>
        <end position="178"/>
    </location>
</feature>
<feature type="compositionally biased region" description="Low complexity" evidence="1">
    <location>
        <begin position="40"/>
        <end position="51"/>
    </location>
</feature>
<dbReference type="EMBL" id="CDPU01000027">
    <property type="protein sequence ID" value="CEO52196.1"/>
    <property type="molecule type" value="Genomic_DNA"/>
</dbReference>
<name>A0A0B7KBV1_BIOOC</name>
<feature type="compositionally biased region" description="Low complexity" evidence="1">
    <location>
        <begin position="144"/>
        <end position="178"/>
    </location>
</feature>
<accession>A0A0B7KBV1</accession>
<protein>
    <recommendedName>
        <fullName evidence="4">Apple domain-containing protein</fullName>
    </recommendedName>
</protein>
<keyword evidence="2" id="KW-0812">Transmembrane</keyword>
<feature type="region of interest" description="Disordered" evidence="1">
    <location>
        <begin position="1"/>
        <end position="91"/>
    </location>
</feature>
<evidence type="ECO:0000313" key="3">
    <source>
        <dbReference type="EMBL" id="CEO52196.1"/>
    </source>
</evidence>
<evidence type="ECO:0008006" key="4">
    <source>
        <dbReference type="Google" id="ProtNLM"/>
    </source>
</evidence>
<organism evidence="3">
    <name type="scientific">Bionectria ochroleuca</name>
    <name type="common">Gliocladium roseum</name>
    <dbReference type="NCBI Taxonomy" id="29856"/>
    <lineage>
        <taxon>Eukaryota</taxon>
        <taxon>Fungi</taxon>
        <taxon>Dikarya</taxon>
        <taxon>Ascomycota</taxon>
        <taxon>Pezizomycotina</taxon>
        <taxon>Sordariomycetes</taxon>
        <taxon>Hypocreomycetidae</taxon>
        <taxon>Hypocreales</taxon>
        <taxon>Bionectriaceae</taxon>
        <taxon>Clonostachys</taxon>
    </lineage>
</organism>
<dbReference type="AlphaFoldDB" id="A0A0B7KBV1"/>
<feature type="compositionally biased region" description="Polar residues" evidence="1">
    <location>
        <begin position="132"/>
        <end position="143"/>
    </location>
</feature>
<feature type="transmembrane region" description="Helical" evidence="2">
    <location>
        <begin position="106"/>
        <end position="130"/>
    </location>
</feature>
<evidence type="ECO:0000256" key="1">
    <source>
        <dbReference type="SAM" id="MobiDB-lite"/>
    </source>
</evidence>
<dbReference type="Gene3D" id="3.50.4.10">
    <property type="entry name" value="Hepatocyte Growth Factor"/>
    <property type="match status" value="1"/>
</dbReference>
<reference evidence="3" key="1">
    <citation type="submission" date="2015-01" db="EMBL/GenBank/DDBJ databases">
        <authorList>
            <person name="Durling Mikael"/>
        </authorList>
    </citation>
    <scope>NUCLEOTIDE SEQUENCE</scope>
</reference>
<keyword evidence="2" id="KW-0472">Membrane</keyword>